<comment type="cofactor">
    <cofactor evidence="8">
        <name>FAD</name>
        <dbReference type="ChEBI" id="CHEBI:57692"/>
    </cofactor>
    <text evidence="8">Binds 1 FAD per subunit.</text>
</comment>
<dbReference type="GO" id="GO:0019430">
    <property type="term" value="P:removal of superoxide radicals"/>
    <property type="evidence" value="ECO:0007669"/>
    <property type="project" value="UniProtKB-UniRule"/>
</dbReference>
<evidence type="ECO:0000256" key="1">
    <source>
        <dbReference type="ARBA" id="ARBA00009333"/>
    </source>
</evidence>
<dbReference type="Proteomes" id="UP000263273">
    <property type="component" value="Unassembled WGS sequence"/>
</dbReference>
<keyword evidence="3 7" id="KW-0274">FAD</keyword>
<keyword evidence="2 7" id="KW-0285">Flavoprotein</keyword>
<dbReference type="Gene3D" id="3.50.50.60">
    <property type="entry name" value="FAD/NAD(P)-binding domain"/>
    <property type="match status" value="2"/>
</dbReference>
<evidence type="ECO:0000256" key="5">
    <source>
        <dbReference type="ARBA" id="ARBA00023157"/>
    </source>
</evidence>
<comment type="catalytic activity">
    <reaction evidence="7">
        <text>[thioredoxin]-dithiol + NADP(+) = [thioredoxin]-disulfide + NADPH + H(+)</text>
        <dbReference type="Rhea" id="RHEA:20345"/>
        <dbReference type="Rhea" id="RHEA-COMP:10698"/>
        <dbReference type="Rhea" id="RHEA-COMP:10700"/>
        <dbReference type="ChEBI" id="CHEBI:15378"/>
        <dbReference type="ChEBI" id="CHEBI:29950"/>
        <dbReference type="ChEBI" id="CHEBI:50058"/>
        <dbReference type="ChEBI" id="CHEBI:57783"/>
        <dbReference type="ChEBI" id="CHEBI:58349"/>
        <dbReference type="EC" id="1.8.1.9"/>
    </reaction>
</comment>
<keyword evidence="8" id="KW-0521">NADP</keyword>
<evidence type="ECO:0000256" key="7">
    <source>
        <dbReference type="RuleBase" id="RU003880"/>
    </source>
</evidence>
<dbReference type="InterPro" id="IPR036188">
    <property type="entry name" value="FAD/NAD-bd_sf"/>
</dbReference>
<dbReference type="InterPro" id="IPR005982">
    <property type="entry name" value="Thioredox_Rdtase"/>
</dbReference>
<evidence type="ECO:0000256" key="8">
    <source>
        <dbReference type="RuleBase" id="RU003881"/>
    </source>
</evidence>
<evidence type="ECO:0000256" key="6">
    <source>
        <dbReference type="ARBA" id="ARBA00023284"/>
    </source>
</evidence>
<dbReference type="EMBL" id="DNZF01000147">
    <property type="protein sequence ID" value="HBK53597.1"/>
    <property type="molecule type" value="Genomic_DNA"/>
</dbReference>
<evidence type="ECO:0000259" key="9">
    <source>
        <dbReference type="Pfam" id="PF07992"/>
    </source>
</evidence>
<name>A0A354YZD8_9FIRM</name>
<feature type="domain" description="FAD/NAD(P)-binding" evidence="9">
    <location>
        <begin position="2"/>
        <end position="289"/>
    </location>
</feature>
<dbReference type="NCBIfam" id="TIGR01292">
    <property type="entry name" value="TRX_reduct"/>
    <property type="match status" value="1"/>
</dbReference>
<keyword evidence="5" id="KW-1015">Disulfide bond</keyword>
<dbReference type="STRING" id="378794.GCA_001570625_00438"/>
<evidence type="ECO:0000256" key="2">
    <source>
        <dbReference type="ARBA" id="ARBA00022630"/>
    </source>
</evidence>
<dbReference type="InterPro" id="IPR023753">
    <property type="entry name" value="FAD/NAD-binding_dom"/>
</dbReference>
<organism evidence="10 11">
    <name type="scientific">Syntrophomonas wolfei</name>
    <dbReference type="NCBI Taxonomy" id="863"/>
    <lineage>
        <taxon>Bacteria</taxon>
        <taxon>Bacillati</taxon>
        <taxon>Bacillota</taxon>
        <taxon>Clostridia</taxon>
        <taxon>Eubacteriales</taxon>
        <taxon>Syntrophomonadaceae</taxon>
        <taxon>Syntrophomonas</taxon>
    </lineage>
</organism>
<sequence>MYDVVIIGSGPAGLTAAIYTSRAKLKTLVLESSVFGGNAALIDHIDNYPGFPFGVSGADLMESFRLQAERFGAELRMEEVIGLKNASGAIKTLVTNKQEYQAKSVIIAMGAKRRELEVDGEKEYLGRGVSYCATCDGAFFQGTSVAVVGGGDSAVKEALYLAGIADKVYLIHRREGFRANQTALEKMMNHEKIELRLNQVVKRVEGDALMKSLLLKNLKTGEEERLEVEGLFVSIGLVAGTDLLGGMLESREGYIVTDDNMMSSIPGIFAAGDVRAKKERQVATAVGEGALAGIAASEYLQE</sequence>
<dbReference type="AlphaFoldDB" id="A0A354YZD8"/>
<comment type="subunit">
    <text evidence="7">Homodimer.</text>
</comment>
<dbReference type="PRINTS" id="PR00368">
    <property type="entry name" value="FADPNR"/>
</dbReference>
<protein>
    <recommendedName>
        <fullName evidence="7">Thioredoxin reductase</fullName>
        <ecNumber evidence="7">1.8.1.9</ecNumber>
    </recommendedName>
</protein>
<evidence type="ECO:0000256" key="4">
    <source>
        <dbReference type="ARBA" id="ARBA00023002"/>
    </source>
</evidence>
<dbReference type="InterPro" id="IPR008255">
    <property type="entry name" value="Pyr_nucl-diS_OxRdtase_2_AS"/>
</dbReference>
<dbReference type="GO" id="GO:0004791">
    <property type="term" value="F:thioredoxin-disulfide reductase (NADPH) activity"/>
    <property type="evidence" value="ECO:0007669"/>
    <property type="project" value="UniProtKB-UniRule"/>
</dbReference>
<dbReference type="SUPFAM" id="SSF51905">
    <property type="entry name" value="FAD/NAD(P)-binding domain"/>
    <property type="match status" value="1"/>
</dbReference>
<dbReference type="Pfam" id="PF07992">
    <property type="entry name" value="Pyr_redox_2"/>
    <property type="match status" value="1"/>
</dbReference>
<dbReference type="GO" id="GO:0005737">
    <property type="term" value="C:cytoplasm"/>
    <property type="evidence" value="ECO:0007669"/>
    <property type="project" value="InterPro"/>
</dbReference>
<reference evidence="10 11" key="1">
    <citation type="journal article" date="2018" name="Nat. Biotechnol.">
        <title>A standardized bacterial taxonomy based on genome phylogeny substantially revises the tree of life.</title>
        <authorList>
            <person name="Parks D.H."/>
            <person name="Chuvochina M."/>
            <person name="Waite D.W."/>
            <person name="Rinke C."/>
            <person name="Skarshewski A."/>
            <person name="Chaumeil P.A."/>
            <person name="Hugenholtz P."/>
        </authorList>
    </citation>
    <scope>NUCLEOTIDE SEQUENCE [LARGE SCALE GENOMIC DNA]</scope>
    <source>
        <strain evidence="10">UBA10948</strain>
    </source>
</reference>
<dbReference type="EC" id="1.8.1.9" evidence="7"/>
<comment type="similarity">
    <text evidence="1 7">Belongs to the class-II pyridine nucleotide-disulfide oxidoreductase family.</text>
</comment>
<dbReference type="PANTHER" id="PTHR48105">
    <property type="entry name" value="THIOREDOXIN REDUCTASE 1-RELATED-RELATED"/>
    <property type="match status" value="1"/>
</dbReference>
<keyword evidence="6 7" id="KW-0676">Redox-active center</keyword>
<accession>A0A354YZD8</accession>
<dbReference type="PROSITE" id="PS00573">
    <property type="entry name" value="PYRIDINE_REDOX_2"/>
    <property type="match status" value="1"/>
</dbReference>
<evidence type="ECO:0000313" key="11">
    <source>
        <dbReference type="Proteomes" id="UP000263273"/>
    </source>
</evidence>
<proteinExistence type="inferred from homology"/>
<dbReference type="PRINTS" id="PR00469">
    <property type="entry name" value="PNDRDTASEII"/>
</dbReference>
<dbReference type="InterPro" id="IPR050097">
    <property type="entry name" value="Ferredoxin-NADP_redctase_2"/>
</dbReference>
<evidence type="ECO:0000313" key="10">
    <source>
        <dbReference type="EMBL" id="HBK53597.1"/>
    </source>
</evidence>
<evidence type="ECO:0000256" key="3">
    <source>
        <dbReference type="ARBA" id="ARBA00022827"/>
    </source>
</evidence>
<comment type="caution">
    <text evidence="10">The sequence shown here is derived from an EMBL/GenBank/DDBJ whole genome shotgun (WGS) entry which is preliminary data.</text>
</comment>
<gene>
    <name evidence="10" type="primary">trxB</name>
    <name evidence="10" type="ORF">DDZ44_06655</name>
</gene>
<keyword evidence="4 7" id="KW-0560">Oxidoreductase</keyword>